<protein>
    <recommendedName>
        <fullName evidence="8">STI1 domain-containing protein</fullName>
    </recommendedName>
</protein>
<dbReference type="AlphaFoldDB" id="A0AAV5VHZ3"/>
<dbReference type="GO" id="GO:0046983">
    <property type="term" value="F:protein dimerization activity"/>
    <property type="evidence" value="ECO:0007669"/>
    <property type="project" value="InterPro"/>
</dbReference>
<feature type="region of interest" description="Disordered" evidence="7">
    <location>
        <begin position="340"/>
        <end position="385"/>
    </location>
</feature>
<feature type="domain" description="STI1" evidence="8">
    <location>
        <begin position="290"/>
        <end position="329"/>
    </location>
</feature>
<evidence type="ECO:0000256" key="2">
    <source>
        <dbReference type="ARBA" id="ARBA00022737"/>
    </source>
</evidence>
<feature type="compositionally biased region" description="Basic and acidic residues" evidence="7">
    <location>
        <begin position="237"/>
        <end position="259"/>
    </location>
</feature>
<evidence type="ECO:0000313" key="9">
    <source>
        <dbReference type="EMBL" id="GMT19342.1"/>
    </source>
</evidence>
<comment type="caution">
    <text evidence="9">The sequence shown here is derived from an EMBL/GenBank/DDBJ whole genome shotgun (WGS) entry which is preliminary data.</text>
</comment>
<dbReference type="Pfam" id="PF18253">
    <property type="entry name" value="HipN"/>
    <property type="match status" value="1"/>
</dbReference>
<keyword evidence="3 6" id="KW-0802">TPR repeat</keyword>
<evidence type="ECO:0000256" key="1">
    <source>
        <dbReference type="ARBA" id="ARBA00009015"/>
    </source>
</evidence>
<gene>
    <name evidence="9" type="ORF">PFISCL1PPCAC_10639</name>
</gene>
<dbReference type="PROSITE" id="PS50005">
    <property type="entry name" value="TPR"/>
    <property type="match status" value="1"/>
</dbReference>
<organism evidence="9 10">
    <name type="scientific">Pristionchus fissidentatus</name>
    <dbReference type="NCBI Taxonomy" id="1538716"/>
    <lineage>
        <taxon>Eukaryota</taxon>
        <taxon>Metazoa</taxon>
        <taxon>Ecdysozoa</taxon>
        <taxon>Nematoda</taxon>
        <taxon>Chromadorea</taxon>
        <taxon>Rhabditida</taxon>
        <taxon>Rhabditina</taxon>
        <taxon>Diplogasteromorpha</taxon>
        <taxon>Diplogasteroidea</taxon>
        <taxon>Neodiplogasteridae</taxon>
        <taxon>Pristionchus</taxon>
    </lineage>
</organism>
<sequence length="385" mass="42474">FRMEAQLGLLKQFIQCVSARPEMLHQKDLAFFKEFIESFGGKIPNAPAPKAEEPKKEEEKKADEPMEEEEPAIERPHLDESGVIEAETDEPLPMGDEGKEPSDSDMETASAERETAQSALSDGDTNKAIEHFTNAIQANPHSAALFAKRAQCLIKQNKPVGAIRDCDRAIALNADSAIAYKFRGKAHRLLGHWVEAHTDLAMACKLDYDEAANEWLKEVEPNAKKMKEYLRAVERQTEEKELKERRERVRKAQEERQKAYDMQQEEEESMGGGGGGMGGLGEIFGQMMKDPEMKEAMQDPEVAGAVFEIMQNPSALMKHMGNPKVMAAFSKLKGMFGGMSDEGEHAHEHGEGGCCGGHDDASTGGEETTKASTSHSHSAPMPDLD</sequence>
<feature type="repeat" description="TPR" evidence="6">
    <location>
        <begin position="109"/>
        <end position="142"/>
    </location>
</feature>
<evidence type="ECO:0000313" key="10">
    <source>
        <dbReference type="Proteomes" id="UP001432322"/>
    </source>
</evidence>
<dbReference type="FunFam" id="1.25.40.10:FF:000112">
    <property type="entry name" value="FAM10 family protein"/>
    <property type="match status" value="1"/>
</dbReference>
<dbReference type="Gene3D" id="1.10.260.100">
    <property type="match status" value="1"/>
</dbReference>
<dbReference type="InterPro" id="IPR006636">
    <property type="entry name" value="STI1_HS-bd"/>
</dbReference>
<dbReference type="SMART" id="SM00727">
    <property type="entry name" value="STI1"/>
    <property type="match status" value="1"/>
</dbReference>
<keyword evidence="10" id="KW-1185">Reference proteome</keyword>
<dbReference type="Proteomes" id="UP001432322">
    <property type="component" value="Unassembled WGS sequence"/>
</dbReference>
<dbReference type="Gene3D" id="1.25.40.10">
    <property type="entry name" value="Tetratricopeptide repeat domain"/>
    <property type="match status" value="1"/>
</dbReference>
<comment type="function">
    <text evidence="4">One HIP oligomer binds the ATPase domains of at least two HSC70 molecules dependent on activation of the HSC70 ATPase by HSP40. Stabilizes the ADP state of HSC70 that has a high affinity for substrate protein. Through its own chaperone activity, it may contribute to the interaction of HSC70 with various target proteins.</text>
</comment>
<dbReference type="GO" id="GO:0030544">
    <property type="term" value="F:Hsp70 protein binding"/>
    <property type="evidence" value="ECO:0007669"/>
    <property type="project" value="TreeGrafter"/>
</dbReference>
<dbReference type="SMART" id="SM00028">
    <property type="entry name" value="TPR"/>
    <property type="match status" value="3"/>
</dbReference>
<evidence type="ECO:0000256" key="7">
    <source>
        <dbReference type="SAM" id="MobiDB-lite"/>
    </source>
</evidence>
<dbReference type="InterPro" id="IPR011990">
    <property type="entry name" value="TPR-like_helical_dom_sf"/>
</dbReference>
<dbReference type="SUPFAM" id="SSF48452">
    <property type="entry name" value="TPR-like"/>
    <property type="match status" value="1"/>
</dbReference>
<feature type="region of interest" description="Disordered" evidence="7">
    <location>
        <begin position="41"/>
        <end position="123"/>
    </location>
</feature>
<dbReference type="GO" id="GO:1902494">
    <property type="term" value="C:catalytic complex"/>
    <property type="evidence" value="ECO:0007669"/>
    <property type="project" value="UniProtKB-ARBA"/>
</dbReference>
<dbReference type="InterPro" id="IPR034649">
    <property type="entry name" value="Hip_N"/>
</dbReference>
<feature type="compositionally biased region" description="Low complexity" evidence="7">
    <location>
        <begin position="370"/>
        <end position="379"/>
    </location>
</feature>
<evidence type="ECO:0000256" key="6">
    <source>
        <dbReference type="PROSITE-ProRule" id="PRU00339"/>
    </source>
</evidence>
<comment type="subunit">
    <text evidence="5">Homotetramer. Interacts with Hsc70 as well as DNAJ homologs and Hsp90.</text>
</comment>
<evidence type="ECO:0000256" key="5">
    <source>
        <dbReference type="ARBA" id="ARBA00064040"/>
    </source>
</evidence>
<dbReference type="CDD" id="cd14438">
    <property type="entry name" value="Hip_N"/>
    <property type="match status" value="1"/>
</dbReference>
<proteinExistence type="inferred from homology"/>
<feature type="compositionally biased region" description="Basic and acidic residues" evidence="7">
    <location>
        <begin position="342"/>
        <end position="361"/>
    </location>
</feature>
<comment type="similarity">
    <text evidence="1">Belongs to the FAM10 family.</text>
</comment>
<evidence type="ECO:0000259" key="8">
    <source>
        <dbReference type="SMART" id="SM00727"/>
    </source>
</evidence>
<dbReference type="Pfam" id="PF17830">
    <property type="entry name" value="STI1-HOP_DP"/>
    <property type="match status" value="1"/>
</dbReference>
<reference evidence="9" key="1">
    <citation type="submission" date="2023-10" db="EMBL/GenBank/DDBJ databases">
        <title>Genome assembly of Pristionchus species.</title>
        <authorList>
            <person name="Yoshida K."/>
            <person name="Sommer R.J."/>
        </authorList>
    </citation>
    <scope>NUCLEOTIDE SEQUENCE</scope>
    <source>
        <strain evidence="9">RS5133</strain>
    </source>
</reference>
<keyword evidence="2" id="KW-0677">Repeat</keyword>
<evidence type="ECO:0000256" key="3">
    <source>
        <dbReference type="ARBA" id="ARBA00022803"/>
    </source>
</evidence>
<dbReference type="PANTHER" id="PTHR45883:SF2">
    <property type="entry name" value="HSC70-INTERACTING PROTEIN"/>
    <property type="match status" value="1"/>
</dbReference>
<name>A0AAV5VHZ3_9BILA</name>
<dbReference type="EMBL" id="BTSY01000003">
    <property type="protein sequence ID" value="GMT19342.1"/>
    <property type="molecule type" value="Genomic_DNA"/>
</dbReference>
<feature type="compositionally biased region" description="Basic and acidic residues" evidence="7">
    <location>
        <begin position="50"/>
        <end position="64"/>
    </location>
</feature>
<dbReference type="GO" id="GO:0005634">
    <property type="term" value="C:nucleus"/>
    <property type="evidence" value="ECO:0007669"/>
    <property type="project" value="UniProtKB-ARBA"/>
</dbReference>
<evidence type="ECO:0000256" key="4">
    <source>
        <dbReference type="ARBA" id="ARBA00037033"/>
    </source>
</evidence>
<dbReference type="InterPro" id="IPR041243">
    <property type="entry name" value="STI1/HOP_DP"/>
</dbReference>
<feature type="region of interest" description="Disordered" evidence="7">
    <location>
        <begin position="237"/>
        <end position="276"/>
    </location>
</feature>
<accession>A0AAV5VHZ3</accession>
<dbReference type="FunFam" id="6.10.250.3420:FF:000001">
    <property type="entry name" value="Hsc70-interacting protein-like protein"/>
    <property type="match status" value="1"/>
</dbReference>
<dbReference type="PANTHER" id="PTHR45883">
    <property type="entry name" value="HSC70-INTERACTING PROTEIN"/>
    <property type="match status" value="1"/>
</dbReference>
<feature type="non-terminal residue" evidence="9">
    <location>
        <position position="1"/>
    </location>
</feature>
<dbReference type="InterPro" id="IPR019734">
    <property type="entry name" value="TPR_rpt"/>
</dbReference>
<dbReference type="Gene3D" id="6.10.250.3420">
    <property type="match status" value="1"/>
</dbReference>
<dbReference type="Pfam" id="PF14559">
    <property type="entry name" value="TPR_19"/>
    <property type="match status" value="1"/>
</dbReference>